<keyword evidence="2" id="KW-1185">Reference proteome</keyword>
<dbReference type="AlphaFoldDB" id="A0A183N710"/>
<reference evidence="1 2" key="1">
    <citation type="submission" date="2018-11" db="EMBL/GenBank/DDBJ databases">
        <authorList>
            <consortium name="Pathogen Informatics"/>
        </authorList>
    </citation>
    <scope>NUCLEOTIDE SEQUENCE [LARGE SCALE GENOMIC DNA]</scope>
    <source>
        <strain evidence="1 2">Zambia</strain>
    </source>
</reference>
<evidence type="ECO:0000313" key="2">
    <source>
        <dbReference type="Proteomes" id="UP000277204"/>
    </source>
</evidence>
<gene>
    <name evidence="1" type="ORF">SMRZ_LOCUS24085</name>
</gene>
<dbReference type="Proteomes" id="UP000277204">
    <property type="component" value="Unassembled WGS sequence"/>
</dbReference>
<dbReference type="EMBL" id="UZAI01020145">
    <property type="protein sequence ID" value="VDP49875.1"/>
    <property type="molecule type" value="Genomic_DNA"/>
</dbReference>
<sequence>MDNTIYEDIMGQHGMGERKENGERFANLYAFKKLVIGDTIFQHKYIHKTTWISPDHFTQSQIDHICIKKSSGGLWRM</sequence>
<organism evidence="1 2">
    <name type="scientific">Schistosoma margrebowiei</name>
    <dbReference type="NCBI Taxonomy" id="48269"/>
    <lineage>
        <taxon>Eukaryota</taxon>
        <taxon>Metazoa</taxon>
        <taxon>Spiralia</taxon>
        <taxon>Lophotrochozoa</taxon>
        <taxon>Platyhelminthes</taxon>
        <taxon>Trematoda</taxon>
        <taxon>Digenea</taxon>
        <taxon>Strigeidida</taxon>
        <taxon>Schistosomatoidea</taxon>
        <taxon>Schistosomatidae</taxon>
        <taxon>Schistosoma</taxon>
    </lineage>
</organism>
<accession>A0A183N710</accession>
<evidence type="ECO:0000313" key="1">
    <source>
        <dbReference type="EMBL" id="VDP49875.1"/>
    </source>
</evidence>
<protein>
    <submittedName>
        <fullName evidence="1">Uncharacterized protein</fullName>
    </submittedName>
</protein>
<proteinExistence type="predicted"/>
<name>A0A183N710_9TREM</name>